<dbReference type="EMBL" id="FRCP01000014">
    <property type="protein sequence ID" value="SHM66175.1"/>
    <property type="molecule type" value="Genomic_DNA"/>
</dbReference>
<feature type="compositionally biased region" description="Basic and acidic residues" evidence="5">
    <location>
        <begin position="34"/>
        <end position="44"/>
    </location>
</feature>
<feature type="domain" description="Solute-binding protein family 5" evidence="7">
    <location>
        <begin position="111"/>
        <end position="474"/>
    </location>
</feature>
<organism evidence="8 9">
    <name type="scientific">Anaerosporobacter mobilis DSM 15930</name>
    <dbReference type="NCBI Taxonomy" id="1120996"/>
    <lineage>
        <taxon>Bacteria</taxon>
        <taxon>Bacillati</taxon>
        <taxon>Bacillota</taxon>
        <taxon>Clostridia</taxon>
        <taxon>Lachnospirales</taxon>
        <taxon>Lachnospiraceae</taxon>
        <taxon>Anaerosporobacter</taxon>
    </lineage>
</organism>
<dbReference type="SUPFAM" id="SSF53850">
    <property type="entry name" value="Periplasmic binding protein-like II"/>
    <property type="match status" value="1"/>
</dbReference>
<keyword evidence="4 6" id="KW-0732">Signal</keyword>
<sequence>MKKTIKKLLALGLCLVMSVGLLAGCSGGNGGNTTEKEGSNEKASTESGSSDTASSDDTQQSSADSGTLKLAVTTGDGSTTDDKIPTPWYNRIFSTNLMFRSLFTTDSTLTEVNPDLAEGYEVSSDALTYTITLKEGLKWSDGEALTADDVIFSINTALKTATINSIYTAAFSKISELTADGNVITVKLTTPYSDIMKVLTQFAILPKHSLENVDPLKLDSDVFWQNPVTSGMYALDELKVGNYFTLKLNEFYEGTAPKITKVINYFVSDYITAAQAGNTDYMYANAADQVELMKVLDNYKSHEVGVLFYKYFIFNMKGVDGKENEAMQNVAVRKAIMKAIDRVSLSALYPNATVLNSGVPNNYEAYNGFEYTFDAEEAKKEIIESGYDVSRKIKICYYNNDQTSIDLINMIVYYLEQAGLTVEATLSNDGTTDLFTTRDYDIGFKGKAAFSLNEWYTEYISSDALFANIFGGDTAFDSLIDELTSATDQNATNEALKKLQELEQEKAYKVPLFTVGTYVFTNSRVTIPDGVTFCNPLYSCDINFTNWEVK</sequence>
<dbReference type="PROSITE" id="PS01040">
    <property type="entry name" value="SBP_BACTERIAL_5"/>
    <property type="match status" value="1"/>
</dbReference>
<evidence type="ECO:0000256" key="3">
    <source>
        <dbReference type="ARBA" id="ARBA00022448"/>
    </source>
</evidence>
<dbReference type="GO" id="GO:1904680">
    <property type="term" value="F:peptide transmembrane transporter activity"/>
    <property type="evidence" value="ECO:0007669"/>
    <property type="project" value="TreeGrafter"/>
</dbReference>
<dbReference type="AlphaFoldDB" id="A0A1M7KL76"/>
<keyword evidence="9" id="KW-1185">Reference proteome</keyword>
<feature type="region of interest" description="Disordered" evidence="5">
    <location>
        <begin position="27"/>
        <end position="80"/>
    </location>
</feature>
<name>A0A1M7KL76_9FIRM</name>
<dbReference type="Gene3D" id="3.90.76.10">
    <property type="entry name" value="Dipeptide-binding Protein, Domain 1"/>
    <property type="match status" value="1"/>
</dbReference>
<evidence type="ECO:0000256" key="1">
    <source>
        <dbReference type="ARBA" id="ARBA00004193"/>
    </source>
</evidence>
<dbReference type="InterPro" id="IPR000914">
    <property type="entry name" value="SBP_5_dom"/>
</dbReference>
<dbReference type="GO" id="GO:0005886">
    <property type="term" value="C:plasma membrane"/>
    <property type="evidence" value="ECO:0007669"/>
    <property type="project" value="UniProtKB-SubCell"/>
</dbReference>
<keyword evidence="3" id="KW-0813">Transport</keyword>
<gene>
    <name evidence="8" type="ORF">SAMN02746066_02797</name>
</gene>
<evidence type="ECO:0000259" key="7">
    <source>
        <dbReference type="Pfam" id="PF00496"/>
    </source>
</evidence>
<evidence type="ECO:0000256" key="6">
    <source>
        <dbReference type="SAM" id="SignalP"/>
    </source>
</evidence>
<reference evidence="8 9" key="1">
    <citation type="submission" date="2016-11" db="EMBL/GenBank/DDBJ databases">
        <authorList>
            <person name="Jaros S."/>
            <person name="Januszkiewicz K."/>
            <person name="Wedrychowicz H."/>
        </authorList>
    </citation>
    <scope>NUCLEOTIDE SEQUENCE [LARGE SCALE GENOMIC DNA]</scope>
    <source>
        <strain evidence="8 9">DSM 15930</strain>
    </source>
</reference>
<dbReference type="Gene3D" id="3.10.105.10">
    <property type="entry name" value="Dipeptide-binding Protein, Domain 3"/>
    <property type="match status" value="1"/>
</dbReference>
<dbReference type="InterPro" id="IPR039424">
    <property type="entry name" value="SBP_5"/>
</dbReference>
<feature type="signal peptide" evidence="6">
    <location>
        <begin position="1"/>
        <end position="23"/>
    </location>
</feature>
<dbReference type="PROSITE" id="PS51257">
    <property type="entry name" value="PROKAR_LIPOPROTEIN"/>
    <property type="match status" value="1"/>
</dbReference>
<evidence type="ECO:0000256" key="4">
    <source>
        <dbReference type="ARBA" id="ARBA00022729"/>
    </source>
</evidence>
<evidence type="ECO:0000313" key="8">
    <source>
        <dbReference type="EMBL" id="SHM66175.1"/>
    </source>
</evidence>
<feature type="chain" id="PRO_5039098114" evidence="6">
    <location>
        <begin position="24"/>
        <end position="550"/>
    </location>
</feature>
<evidence type="ECO:0000256" key="2">
    <source>
        <dbReference type="ARBA" id="ARBA00005695"/>
    </source>
</evidence>
<dbReference type="PANTHER" id="PTHR30290">
    <property type="entry name" value="PERIPLASMIC BINDING COMPONENT OF ABC TRANSPORTER"/>
    <property type="match status" value="1"/>
</dbReference>
<evidence type="ECO:0000313" key="9">
    <source>
        <dbReference type="Proteomes" id="UP000184038"/>
    </source>
</evidence>
<protein>
    <submittedName>
        <fullName evidence="8">Peptide/nickel transport system substrate-binding protein</fullName>
    </submittedName>
</protein>
<accession>A0A1M7KL76</accession>
<dbReference type="Pfam" id="PF00496">
    <property type="entry name" value="SBP_bac_5"/>
    <property type="match status" value="1"/>
</dbReference>
<dbReference type="STRING" id="1120996.SAMN02746066_02797"/>
<dbReference type="PANTHER" id="PTHR30290:SF9">
    <property type="entry name" value="OLIGOPEPTIDE-BINDING PROTEIN APPA"/>
    <property type="match status" value="1"/>
</dbReference>
<comment type="similarity">
    <text evidence="2">Belongs to the bacterial solute-binding protein 5 family.</text>
</comment>
<dbReference type="RefSeq" id="WP_073288742.1">
    <property type="nucleotide sequence ID" value="NZ_FRCP01000014.1"/>
</dbReference>
<comment type="subcellular location">
    <subcellularLocation>
        <location evidence="1">Cell membrane</location>
        <topology evidence="1">Lipid-anchor</topology>
    </subcellularLocation>
</comment>
<evidence type="ECO:0000256" key="5">
    <source>
        <dbReference type="SAM" id="MobiDB-lite"/>
    </source>
</evidence>
<dbReference type="Proteomes" id="UP000184038">
    <property type="component" value="Unassembled WGS sequence"/>
</dbReference>
<dbReference type="InterPro" id="IPR023765">
    <property type="entry name" value="SBP_5_CS"/>
</dbReference>
<dbReference type="CDD" id="cd00995">
    <property type="entry name" value="PBP2_NikA_DppA_OppA_like"/>
    <property type="match status" value="1"/>
</dbReference>
<proteinExistence type="inferred from homology"/>
<feature type="compositionally biased region" description="Low complexity" evidence="5">
    <location>
        <begin position="45"/>
        <end position="67"/>
    </location>
</feature>
<dbReference type="GO" id="GO:0015833">
    <property type="term" value="P:peptide transport"/>
    <property type="evidence" value="ECO:0007669"/>
    <property type="project" value="TreeGrafter"/>
</dbReference>
<dbReference type="Gene3D" id="3.40.190.10">
    <property type="entry name" value="Periplasmic binding protein-like II"/>
    <property type="match status" value="1"/>
</dbReference>